<dbReference type="EMBL" id="JAMGBE010000002">
    <property type="protein sequence ID" value="MCL6730094.1"/>
    <property type="molecule type" value="Genomic_DNA"/>
</dbReference>
<gene>
    <name evidence="2" type="ORF">LZ538_08525</name>
</gene>
<dbReference type="Proteomes" id="UP001165342">
    <property type="component" value="Unassembled WGS sequence"/>
</dbReference>
<dbReference type="InterPro" id="IPR012668">
    <property type="entry name" value="CHP02466"/>
</dbReference>
<dbReference type="Pfam" id="PF13759">
    <property type="entry name" value="2OG-FeII_Oxy_5"/>
    <property type="match status" value="1"/>
</dbReference>
<dbReference type="Gene3D" id="2.60.120.620">
    <property type="entry name" value="q2cbj1_9rhob like domain"/>
    <property type="match status" value="1"/>
</dbReference>
<reference evidence="2" key="1">
    <citation type="submission" date="2022-05" db="EMBL/GenBank/DDBJ databases">
        <authorList>
            <person name="Jo J.-H."/>
            <person name="Im W.-T."/>
        </authorList>
    </citation>
    <scope>NUCLEOTIDE SEQUENCE</scope>
    <source>
        <strain evidence="2">SE220</strain>
    </source>
</reference>
<organism evidence="2 3">
    <name type="scientific">Sphingomonas hankyongi</name>
    <dbReference type="NCBI Taxonomy" id="2908209"/>
    <lineage>
        <taxon>Bacteria</taxon>
        <taxon>Pseudomonadati</taxon>
        <taxon>Pseudomonadota</taxon>
        <taxon>Alphaproteobacteria</taxon>
        <taxon>Sphingomonadales</taxon>
        <taxon>Sphingomonadaceae</taxon>
        <taxon>Sphingomonas</taxon>
    </lineage>
</organism>
<dbReference type="SUPFAM" id="SSF48452">
    <property type="entry name" value="TPR-like"/>
    <property type="match status" value="1"/>
</dbReference>
<evidence type="ECO:0000313" key="2">
    <source>
        <dbReference type="EMBL" id="MCL6730094.1"/>
    </source>
</evidence>
<name>A0ABT0S2J4_9SPHN</name>
<dbReference type="InterPro" id="IPR011990">
    <property type="entry name" value="TPR-like_helical_dom_sf"/>
</dbReference>
<evidence type="ECO:0000256" key="1">
    <source>
        <dbReference type="PROSITE-ProRule" id="PRU00339"/>
    </source>
</evidence>
<protein>
    <submittedName>
        <fullName evidence="2">2OG-Fe(II) oxygenase</fullName>
    </submittedName>
</protein>
<evidence type="ECO:0000313" key="3">
    <source>
        <dbReference type="Proteomes" id="UP001165342"/>
    </source>
</evidence>
<dbReference type="Pfam" id="PF13181">
    <property type="entry name" value="TPR_8"/>
    <property type="match status" value="1"/>
</dbReference>
<dbReference type="InterPro" id="IPR019734">
    <property type="entry name" value="TPR_rpt"/>
</dbReference>
<feature type="repeat" description="TPR" evidence="1">
    <location>
        <begin position="49"/>
        <end position="82"/>
    </location>
</feature>
<dbReference type="Gene3D" id="1.25.40.10">
    <property type="entry name" value="Tetratricopeptide repeat domain"/>
    <property type="match status" value="2"/>
</dbReference>
<dbReference type="RefSeq" id="WP_249831550.1">
    <property type="nucleotide sequence ID" value="NZ_JAMGBE010000002.1"/>
</dbReference>
<accession>A0ABT0S2J4</accession>
<sequence length="498" mass="54251">MSLAEILAGASPTDDADTLADIAQQALENGEEEHALSLLEQAVEIRRVGRLWQWKGLLERSMDHHAQALASFAEAARLDPTDATIAHGHARTALEAGIDARGLYDRALELAPNDGAVLVGRAAAQAAAGEADRAIDELAQVVGRAPAWTYGHEQLAQLLATQGRGNEATSSIERALLLFPQASPLWETLLNLEVRRRSFEQILPTIERAKAAGAQSLQFAIYEGVHAAELSDEAGPAALYSPAAEALPELTVWRIRHLLRTANMERLIPLLDEELARNASGDIWPYAATAWRLADDPRSNWLERDGELVRTFDLADALPPLGELADVLRALHVAKGEYLDQSVLGGTQTDGPLLSRIDPTIQALRKVIVGAVEEYVAQLPPIEASHPLLGHRRDRRVRFAGSWSVRLREGGRHANHTHPQGWISSALYISVPPEGTGDAGWLTVGEPDDRLGSSLPPWKKIEPKPGKLVLFPSWMWHGTVPFQAGERLSVAFDVAVPR</sequence>
<dbReference type="PROSITE" id="PS50005">
    <property type="entry name" value="TPR"/>
    <property type="match status" value="1"/>
</dbReference>
<proteinExistence type="predicted"/>
<keyword evidence="1" id="KW-0802">TPR repeat</keyword>
<comment type="caution">
    <text evidence="2">The sequence shown here is derived from an EMBL/GenBank/DDBJ whole genome shotgun (WGS) entry which is preliminary data.</text>
</comment>
<keyword evidence="3" id="KW-1185">Reference proteome</keyword>